<reference evidence="2 3" key="1">
    <citation type="submission" date="2018-02" db="EMBL/GenBank/DDBJ databases">
        <title>The genomes of Aspergillus section Nigri reveals drivers in fungal speciation.</title>
        <authorList>
            <consortium name="DOE Joint Genome Institute"/>
            <person name="Vesth T.C."/>
            <person name="Nybo J."/>
            <person name="Theobald S."/>
            <person name="Brandl J."/>
            <person name="Frisvad J.C."/>
            <person name="Nielsen K.F."/>
            <person name="Lyhne E.K."/>
            <person name="Kogle M.E."/>
            <person name="Kuo A."/>
            <person name="Riley R."/>
            <person name="Clum A."/>
            <person name="Nolan M."/>
            <person name="Lipzen A."/>
            <person name="Salamov A."/>
            <person name="Henrissat B."/>
            <person name="Wiebenga A."/>
            <person name="De vries R.P."/>
            <person name="Grigoriev I.V."/>
            <person name="Mortensen U.H."/>
            <person name="Andersen M.R."/>
            <person name="Baker S.E."/>
        </authorList>
    </citation>
    <scope>NUCLEOTIDE SEQUENCE [LARGE SCALE GENOMIC DNA]</scope>
    <source>
        <strain evidence="2 3">CBS 115571</strain>
    </source>
</reference>
<proteinExistence type="predicted"/>
<evidence type="ECO:0000256" key="1">
    <source>
        <dbReference type="SAM" id="MobiDB-lite"/>
    </source>
</evidence>
<feature type="compositionally biased region" description="Basic residues" evidence="1">
    <location>
        <begin position="38"/>
        <end position="55"/>
    </location>
</feature>
<protein>
    <submittedName>
        <fullName evidence="2">Uncharacterized protein</fullName>
    </submittedName>
</protein>
<accession>A0A2V5GUT9</accession>
<sequence>MCRRYPIQTDKPASQTDRCSKGHEVNGFVTSGTVQGGGKKKKSKNSSMRPNRKQHLLQTKGKSKPTWLTPQQSIIFLEGRSGQRRKRGTHERPTLLAEVSFCRMSINMFTF</sequence>
<gene>
    <name evidence="2" type="ORF">BO99DRAFT_406111</name>
</gene>
<evidence type="ECO:0000313" key="2">
    <source>
        <dbReference type="EMBL" id="PYI15175.1"/>
    </source>
</evidence>
<feature type="region of interest" description="Disordered" evidence="1">
    <location>
        <begin position="1"/>
        <end position="65"/>
    </location>
</feature>
<keyword evidence="3" id="KW-1185">Reference proteome</keyword>
<evidence type="ECO:0000313" key="3">
    <source>
        <dbReference type="Proteomes" id="UP000249829"/>
    </source>
</evidence>
<dbReference type="AlphaFoldDB" id="A0A2V5GUT9"/>
<organism evidence="2 3">
    <name type="scientific">Aspergillus violaceofuscus (strain CBS 115571)</name>
    <dbReference type="NCBI Taxonomy" id="1450538"/>
    <lineage>
        <taxon>Eukaryota</taxon>
        <taxon>Fungi</taxon>
        <taxon>Dikarya</taxon>
        <taxon>Ascomycota</taxon>
        <taxon>Pezizomycotina</taxon>
        <taxon>Eurotiomycetes</taxon>
        <taxon>Eurotiomycetidae</taxon>
        <taxon>Eurotiales</taxon>
        <taxon>Aspergillaceae</taxon>
        <taxon>Aspergillus</taxon>
    </lineage>
</organism>
<dbReference type="Proteomes" id="UP000249829">
    <property type="component" value="Unassembled WGS sequence"/>
</dbReference>
<dbReference type="EMBL" id="KZ825192">
    <property type="protein sequence ID" value="PYI15175.1"/>
    <property type="molecule type" value="Genomic_DNA"/>
</dbReference>
<name>A0A2V5GUT9_ASPV1</name>